<dbReference type="Gene3D" id="3.40.50.300">
    <property type="entry name" value="P-loop containing nucleotide triphosphate hydrolases"/>
    <property type="match status" value="1"/>
</dbReference>
<keyword evidence="2" id="KW-1185">Reference proteome</keyword>
<comment type="caution">
    <text evidence="1">The sequence shown here is derived from an EMBL/GenBank/DDBJ whole genome shotgun (WGS) entry which is preliminary data.</text>
</comment>
<protein>
    <recommendedName>
        <fullName evidence="3">LPS sulfotransferase NodH</fullName>
    </recommendedName>
</protein>
<evidence type="ECO:0008006" key="3">
    <source>
        <dbReference type="Google" id="ProtNLM"/>
    </source>
</evidence>
<gene>
    <name evidence="1" type="ORF">GCM10010991_20140</name>
</gene>
<name>A0A917YK41_9RHOB</name>
<dbReference type="InterPro" id="IPR027417">
    <property type="entry name" value="P-loop_NTPase"/>
</dbReference>
<sequence length="469" mass="51942">MTFTSFVMFAGMRTGSNFLEASLNALEGVTCHGEVFNPLFMGKRNCESLFGHDLAAREADPLAVLASMRAETEGLSGFRCFHDHDARVIEHVLNDPACGKIILTRNPLESYVSLRIAVATDQWRLTNASRLKRATAHFDPVEFEAHLDANQQFQLHLMRRLQLTGQTAFYIDYEDLADPEVLNGLARFLGVKGRLEGPDPRLKKQNPEPLADKVENFEDMVVALAGLDRFNLARTPNFEPRRGPVIPGYVAAAGAGLLHMPLRGGPEAAVNDWLDRVGSGGTIDGFVKKSLRDWKASQPVQRSFAVLRHPLPRAYVGYCRVVLGGRNDLHRLMTRAYGLELPVGPDVTPAAQRAGFLAFLRWLRIYLAGQTGQKIDGHLASQTAALQGFAQFQIPDVVLREERLAEGLAWLAAEVGVAAPEYRPVDDGLPISLGEIWDPDLEDAAREAYARDYQSFGFKDWRKTNPPVA</sequence>
<reference evidence="1 2" key="1">
    <citation type="journal article" date="2014" name="Int. J. Syst. Evol. Microbiol.">
        <title>Complete genome sequence of Corynebacterium casei LMG S-19264T (=DSM 44701T), isolated from a smear-ripened cheese.</title>
        <authorList>
            <consortium name="US DOE Joint Genome Institute (JGI-PGF)"/>
            <person name="Walter F."/>
            <person name="Albersmeier A."/>
            <person name="Kalinowski J."/>
            <person name="Ruckert C."/>
        </authorList>
    </citation>
    <scope>NUCLEOTIDE SEQUENCE [LARGE SCALE GENOMIC DNA]</scope>
    <source>
        <strain evidence="1 2">CGMCC 1.7029</strain>
    </source>
</reference>
<dbReference type="Proteomes" id="UP000598196">
    <property type="component" value="Unassembled WGS sequence"/>
</dbReference>
<dbReference type="EMBL" id="BMLP01000003">
    <property type="protein sequence ID" value="GGO32510.1"/>
    <property type="molecule type" value="Genomic_DNA"/>
</dbReference>
<organism evidence="1 2">
    <name type="scientific">Gemmobacter aquaticus</name>
    <dbReference type="NCBI Taxonomy" id="490185"/>
    <lineage>
        <taxon>Bacteria</taxon>
        <taxon>Pseudomonadati</taxon>
        <taxon>Pseudomonadota</taxon>
        <taxon>Alphaproteobacteria</taxon>
        <taxon>Rhodobacterales</taxon>
        <taxon>Paracoccaceae</taxon>
        <taxon>Gemmobacter</taxon>
    </lineage>
</organism>
<evidence type="ECO:0000313" key="2">
    <source>
        <dbReference type="Proteomes" id="UP000598196"/>
    </source>
</evidence>
<accession>A0A917YK41</accession>
<dbReference type="RefSeq" id="WP_229704378.1">
    <property type="nucleotide sequence ID" value="NZ_BMLP01000003.1"/>
</dbReference>
<proteinExistence type="predicted"/>
<dbReference type="AlphaFoldDB" id="A0A917YK41"/>
<dbReference type="SUPFAM" id="SSF52540">
    <property type="entry name" value="P-loop containing nucleoside triphosphate hydrolases"/>
    <property type="match status" value="1"/>
</dbReference>
<evidence type="ECO:0000313" key="1">
    <source>
        <dbReference type="EMBL" id="GGO32510.1"/>
    </source>
</evidence>